<keyword evidence="5" id="KW-1185">Reference proteome</keyword>
<dbReference type="AlphaFoldDB" id="A0A7X4GHH7"/>
<dbReference type="Pfam" id="PF00589">
    <property type="entry name" value="Phage_integrase"/>
    <property type="match status" value="1"/>
</dbReference>
<dbReference type="GO" id="GO:0015074">
    <property type="term" value="P:DNA integration"/>
    <property type="evidence" value="ECO:0007669"/>
    <property type="project" value="UniProtKB-KW"/>
</dbReference>
<dbReference type="InterPro" id="IPR011010">
    <property type="entry name" value="DNA_brk_join_enz"/>
</dbReference>
<gene>
    <name evidence="4" type="ORF">GR702_13325</name>
</gene>
<dbReference type="EMBL" id="WVTD01000009">
    <property type="protein sequence ID" value="MYL98745.1"/>
    <property type="molecule type" value="Genomic_DNA"/>
</dbReference>
<evidence type="ECO:0000256" key="1">
    <source>
        <dbReference type="ARBA" id="ARBA00022908"/>
    </source>
</evidence>
<organism evidence="4 5">
    <name type="scientific">Novosphingobium silvae</name>
    <dbReference type="NCBI Taxonomy" id="2692619"/>
    <lineage>
        <taxon>Bacteria</taxon>
        <taxon>Pseudomonadati</taxon>
        <taxon>Pseudomonadota</taxon>
        <taxon>Alphaproteobacteria</taxon>
        <taxon>Sphingomonadales</taxon>
        <taxon>Sphingomonadaceae</taxon>
        <taxon>Novosphingobium</taxon>
    </lineage>
</organism>
<dbReference type="CDD" id="cd00796">
    <property type="entry name" value="INT_Rci_Hp1_C"/>
    <property type="match status" value="1"/>
</dbReference>
<proteinExistence type="predicted"/>
<evidence type="ECO:0000256" key="2">
    <source>
        <dbReference type="ARBA" id="ARBA00023172"/>
    </source>
</evidence>
<name>A0A7X4GHH7_9SPHN</name>
<dbReference type="InterPro" id="IPR013762">
    <property type="entry name" value="Integrase-like_cat_sf"/>
</dbReference>
<dbReference type="GO" id="GO:0006310">
    <property type="term" value="P:DNA recombination"/>
    <property type="evidence" value="ECO:0007669"/>
    <property type="project" value="UniProtKB-KW"/>
</dbReference>
<dbReference type="GO" id="GO:0003677">
    <property type="term" value="F:DNA binding"/>
    <property type="evidence" value="ECO:0007669"/>
    <property type="project" value="InterPro"/>
</dbReference>
<sequence>MPIYRRKGSPHFWMSISIPGRPRFRGSTGETNERKARLVEAETEQKLRAGLNKPAAWRIRECFAAYWEDHGQHQATEDDIFRSLEILSAHFGADTEIAGITNSHVMDFRARRRGGLIKVGDREFGTVSASTVNRDLAYLKAALTWANEMHGQQIPALAWKRLRMAEPEHRVRFAGADEYSRLLQGAHASVQAIIVAAVTTGLRKDNILSLDWHQIDLGRSTITIPRTKGRKPLAVRISPPLAAVLGRTPPAERVGKVFDTTNFRKRFAGAIKAAGLVDFHFHDLRHTFASWARMNGADLADICDALGHSTVAVTMRYAHIKPDAKDTAFDRVGTMLQPHRNRRVSQS</sequence>
<comment type="caution">
    <text evidence="4">The sequence shown here is derived from an EMBL/GenBank/DDBJ whole genome shotgun (WGS) entry which is preliminary data.</text>
</comment>
<protein>
    <submittedName>
        <fullName evidence="4">Tyrosine-type recombinase/integrase</fullName>
    </submittedName>
</protein>
<keyword evidence="2" id="KW-0233">DNA recombination</keyword>
<dbReference type="PANTHER" id="PTHR30349">
    <property type="entry name" value="PHAGE INTEGRASE-RELATED"/>
    <property type="match status" value="1"/>
</dbReference>
<dbReference type="PANTHER" id="PTHR30349:SF64">
    <property type="entry name" value="PROPHAGE INTEGRASE INTD-RELATED"/>
    <property type="match status" value="1"/>
</dbReference>
<dbReference type="InterPro" id="IPR002104">
    <property type="entry name" value="Integrase_catalytic"/>
</dbReference>
<dbReference type="RefSeq" id="WP_160986373.1">
    <property type="nucleotide sequence ID" value="NZ_WVTD01000009.1"/>
</dbReference>
<dbReference type="SUPFAM" id="SSF56349">
    <property type="entry name" value="DNA breaking-rejoining enzymes"/>
    <property type="match status" value="1"/>
</dbReference>
<evidence type="ECO:0000259" key="3">
    <source>
        <dbReference type="PROSITE" id="PS51898"/>
    </source>
</evidence>
<dbReference type="PROSITE" id="PS51898">
    <property type="entry name" value="TYR_RECOMBINASE"/>
    <property type="match status" value="1"/>
</dbReference>
<dbReference type="InterPro" id="IPR050090">
    <property type="entry name" value="Tyrosine_recombinase_XerCD"/>
</dbReference>
<dbReference type="Proteomes" id="UP000465810">
    <property type="component" value="Unassembled WGS sequence"/>
</dbReference>
<accession>A0A7X4GHH7</accession>
<keyword evidence="1" id="KW-0229">DNA integration</keyword>
<evidence type="ECO:0000313" key="5">
    <source>
        <dbReference type="Proteomes" id="UP000465810"/>
    </source>
</evidence>
<dbReference type="Gene3D" id="1.10.443.10">
    <property type="entry name" value="Intergrase catalytic core"/>
    <property type="match status" value="1"/>
</dbReference>
<feature type="domain" description="Tyr recombinase" evidence="3">
    <location>
        <begin position="169"/>
        <end position="330"/>
    </location>
</feature>
<reference evidence="4 5" key="1">
    <citation type="submission" date="2019-12" db="EMBL/GenBank/DDBJ databases">
        <authorList>
            <person name="Feng G."/>
            <person name="Zhu H."/>
        </authorList>
    </citation>
    <scope>NUCLEOTIDE SEQUENCE [LARGE SCALE GENOMIC DNA]</scope>
    <source>
        <strain evidence="4 5">FGD1</strain>
    </source>
</reference>
<evidence type="ECO:0000313" key="4">
    <source>
        <dbReference type="EMBL" id="MYL98745.1"/>
    </source>
</evidence>